<evidence type="ECO:0000313" key="2">
    <source>
        <dbReference type="EMBL" id="PNW74399.1"/>
    </source>
</evidence>
<dbReference type="Gramene" id="PNW74399">
    <property type="protein sequence ID" value="PNW74399"/>
    <property type="gene ID" value="CHLRE_13g606950v5"/>
</dbReference>
<proteinExistence type="predicted"/>
<evidence type="ECO:0000256" key="1">
    <source>
        <dbReference type="SAM" id="MobiDB-lite"/>
    </source>
</evidence>
<dbReference type="RefSeq" id="XP_042917872.1">
    <property type="nucleotide sequence ID" value="XM_043069895.1"/>
</dbReference>
<gene>
    <name evidence="2" type="ORF">CHLRE_13g606950v5</name>
</gene>
<sequence>MGANIPDAPELTASGSAPPKRSRGTPPSGLSLLQRARDAARLGIRIRSSLRCGRSSHAATRHSSCTFATGCSPSSGAETLATHTVALGSPAPAVRAGAASCGRDRPGELRFTAPAAAGFAAQRTRAAGGCAAQLQ</sequence>
<feature type="region of interest" description="Disordered" evidence="1">
    <location>
        <begin position="1"/>
        <end position="32"/>
    </location>
</feature>
<evidence type="ECO:0000313" key="3">
    <source>
        <dbReference type="Proteomes" id="UP000006906"/>
    </source>
</evidence>
<reference evidence="2 3" key="1">
    <citation type="journal article" date="2007" name="Science">
        <title>The Chlamydomonas genome reveals the evolution of key animal and plant functions.</title>
        <authorList>
            <person name="Merchant S.S."/>
            <person name="Prochnik S.E."/>
            <person name="Vallon O."/>
            <person name="Harris E.H."/>
            <person name="Karpowicz S.J."/>
            <person name="Witman G.B."/>
            <person name="Terry A."/>
            <person name="Salamov A."/>
            <person name="Fritz-Laylin L.K."/>
            <person name="Marechal-Drouard L."/>
            <person name="Marshall W.F."/>
            <person name="Qu L.H."/>
            <person name="Nelson D.R."/>
            <person name="Sanderfoot A.A."/>
            <person name="Spalding M.H."/>
            <person name="Kapitonov V.V."/>
            <person name="Ren Q."/>
            <person name="Ferris P."/>
            <person name="Lindquist E."/>
            <person name="Shapiro H."/>
            <person name="Lucas S.M."/>
            <person name="Grimwood J."/>
            <person name="Schmutz J."/>
            <person name="Cardol P."/>
            <person name="Cerutti H."/>
            <person name="Chanfreau G."/>
            <person name="Chen C.L."/>
            <person name="Cognat V."/>
            <person name="Croft M.T."/>
            <person name="Dent R."/>
            <person name="Dutcher S."/>
            <person name="Fernandez E."/>
            <person name="Fukuzawa H."/>
            <person name="Gonzalez-Ballester D."/>
            <person name="Gonzalez-Halphen D."/>
            <person name="Hallmann A."/>
            <person name="Hanikenne M."/>
            <person name="Hippler M."/>
            <person name="Inwood W."/>
            <person name="Jabbari K."/>
            <person name="Kalanon M."/>
            <person name="Kuras R."/>
            <person name="Lefebvre P.A."/>
            <person name="Lemaire S.D."/>
            <person name="Lobanov A.V."/>
            <person name="Lohr M."/>
            <person name="Manuell A."/>
            <person name="Meier I."/>
            <person name="Mets L."/>
            <person name="Mittag M."/>
            <person name="Mittelmeier T."/>
            <person name="Moroney J.V."/>
            <person name="Moseley J."/>
            <person name="Napoli C."/>
            <person name="Nedelcu A.M."/>
            <person name="Niyogi K."/>
            <person name="Novoselov S.V."/>
            <person name="Paulsen I.T."/>
            <person name="Pazour G."/>
            <person name="Purton S."/>
            <person name="Ral J.P."/>
            <person name="Riano-Pachon D.M."/>
            <person name="Riekhof W."/>
            <person name="Rymarquis L."/>
            <person name="Schroda M."/>
            <person name="Stern D."/>
            <person name="Umen J."/>
            <person name="Willows R."/>
            <person name="Wilson N."/>
            <person name="Zimmer S.L."/>
            <person name="Allmer J."/>
            <person name="Balk J."/>
            <person name="Bisova K."/>
            <person name="Chen C.J."/>
            <person name="Elias M."/>
            <person name="Gendler K."/>
            <person name="Hauser C."/>
            <person name="Lamb M.R."/>
            <person name="Ledford H."/>
            <person name="Long J.C."/>
            <person name="Minagawa J."/>
            <person name="Page M.D."/>
            <person name="Pan J."/>
            <person name="Pootakham W."/>
            <person name="Roje S."/>
            <person name="Rose A."/>
            <person name="Stahlberg E."/>
            <person name="Terauchi A.M."/>
            <person name="Yang P."/>
            <person name="Ball S."/>
            <person name="Bowler C."/>
            <person name="Dieckmann C.L."/>
            <person name="Gladyshev V.N."/>
            <person name="Green P."/>
            <person name="Jorgensen R."/>
            <person name="Mayfield S."/>
            <person name="Mueller-Roeber B."/>
            <person name="Rajamani S."/>
            <person name="Sayre R.T."/>
            <person name="Brokstein P."/>
            <person name="Dubchak I."/>
            <person name="Goodstein D."/>
            <person name="Hornick L."/>
            <person name="Huang Y.W."/>
            <person name="Jhaveri J."/>
            <person name="Luo Y."/>
            <person name="Martinez D."/>
            <person name="Ngau W.C."/>
            <person name="Otillar B."/>
            <person name="Poliakov A."/>
            <person name="Porter A."/>
            <person name="Szajkowski L."/>
            <person name="Werner G."/>
            <person name="Zhou K."/>
            <person name="Grigoriev I.V."/>
            <person name="Rokhsar D.S."/>
            <person name="Grossman A.R."/>
        </authorList>
    </citation>
    <scope>NUCLEOTIDE SEQUENCE [LARGE SCALE GENOMIC DNA]</scope>
    <source>
        <strain evidence="3">CC-503</strain>
    </source>
</reference>
<dbReference type="InParanoid" id="A0A2K3D1K7"/>
<dbReference type="KEGG" id="cre:CHLRE_13g606950v5"/>
<dbReference type="EMBL" id="CM008974">
    <property type="protein sequence ID" value="PNW74399.1"/>
    <property type="molecule type" value="Genomic_DNA"/>
</dbReference>
<accession>A0A2K3D1K7</accession>
<dbReference type="AlphaFoldDB" id="A0A2K3D1K7"/>
<organism evidence="2 3">
    <name type="scientific">Chlamydomonas reinhardtii</name>
    <name type="common">Chlamydomonas smithii</name>
    <dbReference type="NCBI Taxonomy" id="3055"/>
    <lineage>
        <taxon>Eukaryota</taxon>
        <taxon>Viridiplantae</taxon>
        <taxon>Chlorophyta</taxon>
        <taxon>core chlorophytes</taxon>
        <taxon>Chlorophyceae</taxon>
        <taxon>CS clade</taxon>
        <taxon>Chlamydomonadales</taxon>
        <taxon>Chlamydomonadaceae</taxon>
        <taxon>Chlamydomonas</taxon>
    </lineage>
</organism>
<dbReference type="Proteomes" id="UP000006906">
    <property type="component" value="Chromosome 13"/>
</dbReference>
<name>A0A2K3D1K7_CHLRE</name>
<protein>
    <submittedName>
        <fullName evidence="2">Uncharacterized protein</fullName>
    </submittedName>
</protein>
<keyword evidence="3" id="KW-1185">Reference proteome</keyword>
<dbReference type="GeneID" id="66056125"/>